<organism evidence="1 2">
    <name type="scientific">Nocardioides bruguierae</name>
    <dbReference type="NCBI Taxonomy" id="2945102"/>
    <lineage>
        <taxon>Bacteria</taxon>
        <taxon>Bacillati</taxon>
        <taxon>Actinomycetota</taxon>
        <taxon>Actinomycetes</taxon>
        <taxon>Propionibacteriales</taxon>
        <taxon>Nocardioidaceae</taxon>
        <taxon>Nocardioides</taxon>
    </lineage>
</organism>
<proteinExistence type="predicted"/>
<dbReference type="RefSeq" id="WP_250829027.1">
    <property type="nucleotide sequence ID" value="NZ_JAMOIL010000058.1"/>
</dbReference>
<sequence length="150" mass="16396">MDAGMNRDRAERLARLVRATTRFDVEVIDHGGCFAVAVVRATATGRDTWTLYDEADWQAWQGRIELASAIEAVLWASASDLHASSIDSVSRTPETVRSLLGAGEESLAYETLCDNLHEDDIAVPRPLLVDLRDSAQNVGVDPGRVDALME</sequence>
<comment type="caution">
    <text evidence="1">The sequence shown here is derived from an EMBL/GenBank/DDBJ whole genome shotgun (WGS) entry which is preliminary data.</text>
</comment>
<dbReference type="AlphaFoldDB" id="A0A9X2DBJ9"/>
<accession>A0A9X2DBJ9</accession>
<keyword evidence="2" id="KW-1185">Reference proteome</keyword>
<name>A0A9X2DBJ9_9ACTN</name>
<evidence type="ECO:0000313" key="2">
    <source>
        <dbReference type="Proteomes" id="UP001139485"/>
    </source>
</evidence>
<gene>
    <name evidence="1" type="ORF">M8330_21525</name>
</gene>
<reference evidence="1" key="1">
    <citation type="submission" date="2022-05" db="EMBL/GenBank/DDBJ databases">
        <authorList>
            <person name="Tuo L."/>
        </authorList>
    </citation>
    <scope>NUCLEOTIDE SEQUENCE</scope>
    <source>
        <strain evidence="1">BSK12Z-4</strain>
    </source>
</reference>
<dbReference type="EMBL" id="JAMOIL010000058">
    <property type="protein sequence ID" value="MCM0622873.1"/>
    <property type="molecule type" value="Genomic_DNA"/>
</dbReference>
<evidence type="ECO:0000313" key="1">
    <source>
        <dbReference type="EMBL" id="MCM0622873.1"/>
    </source>
</evidence>
<protein>
    <submittedName>
        <fullName evidence="1">Uncharacterized protein</fullName>
    </submittedName>
</protein>
<dbReference type="Proteomes" id="UP001139485">
    <property type="component" value="Unassembled WGS sequence"/>
</dbReference>